<evidence type="ECO:0000313" key="2">
    <source>
        <dbReference type="EMBL" id="KAK8886062.1"/>
    </source>
</evidence>
<evidence type="ECO:0000256" key="1">
    <source>
        <dbReference type="SAM" id="Phobius"/>
    </source>
</evidence>
<feature type="transmembrane region" description="Helical" evidence="1">
    <location>
        <begin position="115"/>
        <end position="133"/>
    </location>
</feature>
<reference evidence="2 3" key="1">
    <citation type="submission" date="2024-04" db="EMBL/GenBank/DDBJ databases">
        <title>Tritrichomonas musculus Genome.</title>
        <authorList>
            <person name="Alves-Ferreira E."/>
            <person name="Grigg M."/>
            <person name="Lorenzi H."/>
            <person name="Galac M."/>
        </authorList>
    </citation>
    <scope>NUCLEOTIDE SEQUENCE [LARGE SCALE GENOMIC DNA]</scope>
    <source>
        <strain evidence="2 3">EAF2021</strain>
    </source>
</reference>
<name>A0ABR2K569_9EUKA</name>
<feature type="transmembrane region" description="Helical" evidence="1">
    <location>
        <begin position="45"/>
        <end position="68"/>
    </location>
</feature>
<feature type="transmembrane region" description="Helical" evidence="1">
    <location>
        <begin position="250"/>
        <end position="273"/>
    </location>
</feature>
<accession>A0ABR2K569</accession>
<keyword evidence="1" id="KW-0812">Transmembrane</keyword>
<dbReference type="Proteomes" id="UP001470230">
    <property type="component" value="Unassembled WGS sequence"/>
</dbReference>
<feature type="transmembrane region" description="Helical" evidence="1">
    <location>
        <begin position="175"/>
        <end position="196"/>
    </location>
</feature>
<feature type="transmembrane region" description="Helical" evidence="1">
    <location>
        <begin position="331"/>
        <end position="351"/>
    </location>
</feature>
<feature type="transmembrane region" description="Helical" evidence="1">
    <location>
        <begin position="294"/>
        <end position="311"/>
    </location>
</feature>
<dbReference type="PANTHER" id="PTHR13146:SF1">
    <property type="entry name" value="SUGAR PHOSPHATE TRANSPORTER DOMAIN-CONTAINING PROTEIN"/>
    <property type="match status" value="1"/>
</dbReference>
<keyword evidence="3" id="KW-1185">Reference proteome</keyword>
<sequence length="379" mass="42931">MKKKRIFISGFSFIILGIINALGEKFLYEQEAIGSNHVKHKFIKPIFFATTLFFGVSLSLIAYVFLSLIGKNGYPPLSKLQKWTFFKFIIPGFFDLFQGVMSSVTSALIGVSIDYMLRSATLVGVSIIARFYFKRRFKSYEIIGILIVTVSLLLVGMSSVINADISSTVHVSKKWAIVILILKLLSQATYSIELSLDQYYTQQRRVHCMVVSGFQSFWAFLIGALILLPLSNKMPGKDGNGLHESFDDTILMLKNSKSIVIIIGMCVVIESIYQMSSVALTESTSAVIRTLVESFRTFILWLLQLAIFYGFKGHPSLQKYRGIGEEWSKGSWLQLFGYFLLLSGLMVYRGFKPNKIKFEKDKLEINNQDYVKLDSELSI</sequence>
<evidence type="ECO:0000313" key="3">
    <source>
        <dbReference type="Proteomes" id="UP001470230"/>
    </source>
</evidence>
<protein>
    <recommendedName>
        <fullName evidence="4">Integral membrane protein</fullName>
    </recommendedName>
</protein>
<dbReference type="PANTHER" id="PTHR13146">
    <property type="match status" value="1"/>
</dbReference>
<evidence type="ECO:0008006" key="4">
    <source>
        <dbReference type="Google" id="ProtNLM"/>
    </source>
</evidence>
<gene>
    <name evidence="2" type="ORF">M9Y10_041522</name>
</gene>
<keyword evidence="1" id="KW-1133">Transmembrane helix</keyword>
<feature type="transmembrane region" description="Helical" evidence="1">
    <location>
        <begin position="88"/>
        <end position="109"/>
    </location>
</feature>
<feature type="transmembrane region" description="Helical" evidence="1">
    <location>
        <begin position="140"/>
        <end position="163"/>
    </location>
</feature>
<keyword evidence="1" id="KW-0472">Membrane</keyword>
<feature type="transmembrane region" description="Helical" evidence="1">
    <location>
        <begin position="208"/>
        <end position="230"/>
    </location>
</feature>
<dbReference type="EMBL" id="JAPFFF010000007">
    <property type="protein sequence ID" value="KAK8886062.1"/>
    <property type="molecule type" value="Genomic_DNA"/>
</dbReference>
<proteinExistence type="predicted"/>
<comment type="caution">
    <text evidence="2">The sequence shown here is derived from an EMBL/GenBank/DDBJ whole genome shotgun (WGS) entry which is preliminary data.</text>
</comment>
<organism evidence="2 3">
    <name type="scientific">Tritrichomonas musculus</name>
    <dbReference type="NCBI Taxonomy" id="1915356"/>
    <lineage>
        <taxon>Eukaryota</taxon>
        <taxon>Metamonada</taxon>
        <taxon>Parabasalia</taxon>
        <taxon>Tritrichomonadida</taxon>
        <taxon>Tritrichomonadidae</taxon>
        <taxon>Tritrichomonas</taxon>
    </lineage>
</organism>